<dbReference type="InterPro" id="IPR002686">
    <property type="entry name" value="Transposase_17"/>
</dbReference>
<evidence type="ECO:0000313" key="2">
    <source>
        <dbReference type="EMBL" id="TWT77573.1"/>
    </source>
</evidence>
<dbReference type="SMART" id="SM01321">
    <property type="entry name" value="Y1_Tnp"/>
    <property type="match status" value="1"/>
</dbReference>
<dbReference type="PANTHER" id="PTHR34322">
    <property type="entry name" value="TRANSPOSASE, Y1_TNP DOMAIN-CONTAINING"/>
    <property type="match status" value="1"/>
</dbReference>
<accession>A0A5C5YRX6</accession>
<dbReference type="AlphaFoldDB" id="A0A5C5YRX6"/>
<comment type="caution">
    <text evidence="2">The sequence shown here is derived from an EMBL/GenBank/DDBJ whole genome shotgun (WGS) entry which is preliminary data.</text>
</comment>
<name>A0A5C5YRX6_9BACT</name>
<dbReference type="RefSeq" id="WP_146586821.1">
    <property type="nucleotide sequence ID" value="NZ_SJPO01000004.1"/>
</dbReference>
<proteinExistence type="predicted"/>
<dbReference type="PANTHER" id="PTHR34322:SF2">
    <property type="entry name" value="TRANSPOSASE IS200-LIKE DOMAIN-CONTAINING PROTEIN"/>
    <property type="match status" value="1"/>
</dbReference>
<dbReference type="Pfam" id="PF01797">
    <property type="entry name" value="Y1_Tnp"/>
    <property type="match status" value="1"/>
</dbReference>
<dbReference type="EMBL" id="SJPO01000004">
    <property type="protein sequence ID" value="TWT77573.1"/>
    <property type="molecule type" value="Genomic_DNA"/>
</dbReference>
<keyword evidence="3" id="KW-1185">Reference proteome</keyword>
<dbReference type="Gene3D" id="3.30.70.1290">
    <property type="entry name" value="Transposase IS200-like"/>
    <property type="match status" value="1"/>
</dbReference>
<evidence type="ECO:0000313" key="3">
    <source>
        <dbReference type="Proteomes" id="UP000318478"/>
    </source>
</evidence>
<protein>
    <submittedName>
        <fullName evidence="2">Transposase IS200 like protein</fullName>
    </submittedName>
</protein>
<organism evidence="2 3">
    <name type="scientific">Posidoniimonas polymericola</name>
    <dbReference type="NCBI Taxonomy" id="2528002"/>
    <lineage>
        <taxon>Bacteria</taxon>
        <taxon>Pseudomonadati</taxon>
        <taxon>Planctomycetota</taxon>
        <taxon>Planctomycetia</taxon>
        <taxon>Pirellulales</taxon>
        <taxon>Lacipirellulaceae</taxon>
        <taxon>Posidoniimonas</taxon>
    </lineage>
</organism>
<dbReference type="GO" id="GO:0003677">
    <property type="term" value="F:DNA binding"/>
    <property type="evidence" value="ECO:0007669"/>
    <property type="project" value="InterPro"/>
</dbReference>
<dbReference type="InterPro" id="IPR036515">
    <property type="entry name" value="Transposase_17_sf"/>
</dbReference>
<sequence>MPRNARYAPGGYVYHVLNRGVGRQQLFFTDDDYLAFERVLGETLEKRPLRVLGYCLMPNHWHMVLWPEADGDLGAFMQRLTVRHVTRWQRHHRLVGQGHVYQGRFKSFPVATDEYFYQLMRYVERNALRANLVKRAEEWPWGSLWIRKHGSAEHRALLSDWPLPRPRRWVDYVNQPASDAELAAIRRSSQRGSPYGPAPWVGQTAKKLGLESTLRSPGRPKKTG</sequence>
<dbReference type="GO" id="GO:0004803">
    <property type="term" value="F:transposase activity"/>
    <property type="evidence" value="ECO:0007669"/>
    <property type="project" value="InterPro"/>
</dbReference>
<reference evidence="2 3" key="1">
    <citation type="submission" date="2019-02" db="EMBL/GenBank/DDBJ databases">
        <title>Deep-cultivation of Planctomycetes and their phenomic and genomic characterization uncovers novel biology.</title>
        <authorList>
            <person name="Wiegand S."/>
            <person name="Jogler M."/>
            <person name="Boedeker C."/>
            <person name="Pinto D."/>
            <person name="Vollmers J."/>
            <person name="Rivas-Marin E."/>
            <person name="Kohn T."/>
            <person name="Peeters S.H."/>
            <person name="Heuer A."/>
            <person name="Rast P."/>
            <person name="Oberbeckmann S."/>
            <person name="Bunk B."/>
            <person name="Jeske O."/>
            <person name="Meyerdierks A."/>
            <person name="Storesund J.E."/>
            <person name="Kallscheuer N."/>
            <person name="Luecker S."/>
            <person name="Lage O.M."/>
            <person name="Pohl T."/>
            <person name="Merkel B.J."/>
            <person name="Hornburger P."/>
            <person name="Mueller R.-W."/>
            <person name="Bruemmer F."/>
            <person name="Labrenz M."/>
            <person name="Spormann A.M."/>
            <person name="Op Den Camp H."/>
            <person name="Overmann J."/>
            <person name="Amann R."/>
            <person name="Jetten M.S.M."/>
            <person name="Mascher T."/>
            <person name="Medema M.H."/>
            <person name="Devos D.P."/>
            <person name="Kaster A.-K."/>
            <person name="Ovreas L."/>
            <person name="Rohde M."/>
            <person name="Galperin M.Y."/>
            <person name="Jogler C."/>
        </authorList>
    </citation>
    <scope>NUCLEOTIDE SEQUENCE [LARGE SCALE GENOMIC DNA]</scope>
    <source>
        <strain evidence="2 3">Pla123a</strain>
    </source>
</reference>
<dbReference type="OrthoDB" id="277009at2"/>
<dbReference type="Proteomes" id="UP000318478">
    <property type="component" value="Unassembled WGS sequence"/>
</dbReference>
<dbReference type="SUPFAM" id="SSF143422">
    <property type="entry name" value="Transposase IS200-like"/>
    <property type="match status" value="1"/>
</dbReference>
<evidence type="ECO:0000259" key="1">
    <source>
        <dbReference type="SMART" id="SM01321"/>
    </source>
</evidence>
<feature type="domain" description="Transposase IS200-like" evidence="1">
    <location>
        <begin position="9"/>
        <end position="126"/>
    </location>
</feature>
<gene>
    <name evidence="2" type="ORF">Pla123a_22350</name>
</gene>
<dbReference type="GO" id="GO:0006313">
    <property type="term" value="P:DNA transposition"/>
    <property type="evidence" value="ECO:0007669"/>
    <property type="project" value="InterPro"/>
</dbReference>